<dbReference type="Pfam" id="PF00437">
    <property type="entry name" value="T2SSE"/>
    <property type="match status" value="1"/>
</dbReference>
<dbReference type="InterPro" id="IPR001482">
    <property type="entry name" value="T2SS/T4SS_dom"/>
</dbReference>
<evidence type="ECO:0000313" key="4">
    <source>
        <dbReference type="EMBL" id="RGN21515.1"/>
    </source>
</evidence>
<comment type="caution">
    <text evidence="4">The sequence shown here is derived from an EMBL/GenBank/DDBJ whole genome shotgun (WGS) entry which is preliminary data.</text>
</comment>
<evidence type="ECO:0000259" key="3">
    <source>
        <dbReference type="Pfam" id="PF00437"/>
    </source>
</evidence>
<dbReference type="Gene3D" id="3.40.50.300">
    <property type="entry name" value="P-loop containing nucleotide triphosphate hydrolases"/>
    <property type="match status" value="1"/>
</dbReference>
<evidence type="ECO:0000256" key="2">
    <source>
        <dbReference type="SAM" id="Coils"/>
    </source>
</evidence>
<comment type="similarity">
    <text evidence="1">Belongs to the GSP E family.</text>
</comment>
<evidence type="ECO:0000313" key="5">
    <source>
        <dbReference type="Proteomes" id="UP000260970"/>
    </source>
</evidence>
<reference evidence="4 5" key="1">
    <citation type="submission" date="2018-08" db="EMBL/GenBank/DDBJ databases">
        <title>A genome reference for cultivated species of the human gut microbiota.</title>
        <authorList>
            <person name="Zou Y."/>
            <person name="Xue W."/>
            <person name="Luo G."/>
        </authorList>
    </citation>
    <scope>NUCLEOTIDE SEQUENCE [LARGE SCALE GENOMIC DNA]</scope>
    <source>
        <strain evidence="4 5">OM05-6AA</strain>
    </source>
</reference>
<proteinExistence type="inferred from homology"/>
<dbReference type="EMBL" id="QSUG01000013">
    <property type="protein sequence ID" value="RGN21515.1"/>
    <property type="molecule type" value="Genomic_DNA"/>
</dbReference>
<dbReference type="InterPro" id="IPR027417">
    <property type="entry name" value="P-loop_NTPase"/>
</dbReference>
<dbReference type="Gene3D" id="3.30.450.380">
    <property type="match status" value="1"/>
</dbReference>
<feature type="domain" description="Bacterial type II secretion system protein E" evidence="3">
    <location>
        <begin position="182"/>
        <end position="349"/>
    </location>
</feature>
<dbReference type="AlphaFoldDB" id="A0A3E5AKW1"/>
<protein>
    <submittedName>
        <fullName evidence="4">CpaF family protein</fullName>
    </submittedName>
</protein>
<feature type="coiled-coil region" evidence="2">
    <location>
        <begin position="25"/>
        <end position="59"/>
    </location>
</feature>
<dbReference type="InterPro" id="IPR050921">
    <property type="entry name" value="T4SS_GSP_E_ATPase"/>
</dbReference>
<dbReference type="PANTHER" id="PTHR30486">
    <property type="entry name" value="TWITCHING MOTILITY PROTEIN PILT"/>
    <property type="match status" value="1"/>
</dbReference>
<accession>A0A3E5AKW1</accession>
<dbReference type="Proteomes" id="UP000260970">
    <property type="component" value="Unassembled WGS sequence"/>
</dbReference>
<organism evidence="4 5">
    <name type="scientific">Agathobacter rectalis</name>
    <dbReference type="NCBI Taxonomy" id="39491"/>
    <lineage>
        <taxon>Bacteria</taxon>
        <taxon>Bacillati</taxon>
        <taxon>Bacillota</taxon>
        <taxon>Clostridia</taxon>
        <taxon>Lachnospirales</taxon>
        <taxon>Lachnospiraceae</taxon>
        <taxon>Agathobacter</taxon>
    </lineage>
</organism>
<name>A0A3E5AKW1_9FIRM</name>
<keyword evidence="2" id="KW-0175">Coiled coil</keyword>
<dbReference type="PANTHER" id="PTHR30486:SF6">
    <property type="entry name" value="TYPE IV PILUS RETRACTATION ATPASE PILT"/>
    <property type="match status" value="1"/>
</dbReference>
<dbReference type="GO" id="GO:0016887">
    <property type="term" value="F:ATP hydrolysis activity"/>
    <property type="evidence" value="ECO:0007669"/>
    <property type="project" value="InterPro"/>
</dbReference>
<dbReference type="RefSeq" id="WP_117690788.1">
    <property type="nucleotide sequence ID" value="NZ_QSUE01000011.1"/>
</dbReference>
<sequence length="434" mass="49440">MNNKDTKYDESYANEKFDQLIDHFISKESLKLANLQNDKENYERNKQSLIESARIILNEIIDIKNSDERKALVDEEIARFEKYMWGYYIIEPLLMDKDISDIKILSYDNITYKKNGERFVSDLRFANAADFKRFVAMVCTRNKKNFSVANAQVKFSDSLSNPLFRLRFNLSSENINSSGIPSMHIRTIPKNKVTLDMLVERGYMTTKQKKYLIKHFKAGESVVFIGANASGKTTGANALLEEFPWNKAALIIQETDEMFVNKKNHPMVQVQHTVEDNSESTVNHTLAELANVGLMDDDDMIVLGEVKSGVDAAALPAIIATGSQFMLTGHGNNELEGVYKLADYVKQATGYSMDQSLKFFSGLDLICYIEKYKLKSMSRVYGWDYENERLKMSKLDDDGNPIDKKYINSDESDKNKETDTDEFVISLDDIGIGA</sequence>
<evidence type="ECO:0000256" key="1">
    <source>
        <dbReference type="ARBA" id="ARBA00006611"/>
    </source>
</evidence>
<dbReference type="SUPFAM" id="SSF52540">
    <property type="entry name" value="P-loop containing nucleoside triphosphate hydrolases"/>
    <property type="match status" value="1"/>
</dbReference>
<gene>
    <name evidence="4" type="ORF">DXB72_11950</name>
</gene>